<accession>A0A4U6V1X4</accession>
<name>A0A4U6V1X4_SETVI</name>
<evidence type="ECO:0000313" key="1">
    <source>
        <dbReference type="EMBL" id="TKW22005.1"/>
    </source>
</evidence>
<evidence type="ECO:0000313" key="2">
    <source>
        <dbReference type="Proteomes" id="UP000298652"/>
    </source>
</evidence>
<reference evidence="1" key="1">
    <citation type="submission" date="2019-03" db="EMBL/GenBank/DDBJ databases">
        <title>WGS assembly of Setaria viridis.</title>
        <authorList>
            <person name="Huang P."/>
            <person name="Jenkins J."/>
            <person name="Grimwood J."/>
            <person name="Barry K."/>
            <person name="Healey A."/>
            <person name="Mamidi S."/>
            <person name="Sreedasyam A."/>
            <person name="Shu S."/>
            <person name="Feldman M."/>
            <person name="Wu J."/>
            <person name="Yu Y."/>
            <person name="Chen C."/>
            <person name="Johnson J."/>
            <person name="Rokhsar D."/>
            <person name="Baxter I."/>
            <person name="Schmutz J."/>
            <person name="Brutnell T."/>
            <person name="Kellogg E."/>
        </authorList>
    </citation>
    <scope>NUCLEOTIDE SEQUENCE [LARGE SCALE GENOMIC DNA]</scope>
</reference>
<dbReference type="Proteomes" id="UP000298652">
    <property type="component" value="Chromosome 4"/>
</dbReference>
<gene>
    <name evidence="1" type="ORF">SEVIR_4G200202v2</name>
</gene>
<proteinExistence type="predicted"/>
<dbReference type="Gramene" id="TKW22005">
    <property type="protein sequence ID" value="TKW22005"/>
    <property type="gene ID" value="SEVIR_4G200202v2"/>
</dbReference>
<keyword evidence="2" id="KW-1185">Reference proteome</keyword>
<sequence length="198" mass="21810">MYHPALSLRLLFDTEAGLMPKGASWHVLQALLPSPAGWLGPRCHPFGPWPSGPEHIVSLIGLPSNFFPLILQYSFFLRYEIEDVLKILWTCPRQLQSSQNNSFTVEGSISICPAGLLITKYRHSEYDGQGSLVHLGDIVSMPFTRTARNLVVPSAAASSLQIHSTSSSDLDVRVGVKFWGVVCDSAYMLQGVQAPEWA</sequence>
<dbReference type="AlphaFoldDB" id="A0A4U6V1X4"/>
<dbReference type="EMBL" id="CM016555">
    <property type="protein sequence ID" value="TKW22005.1"/>
    <property type="molecule type" value="Genomic_DNA"/>
</dbReference>
<organism evidence="1 2">
    <name type="scientific">Setaria viridis</name>
    <name type="common">Green bristlegrass</name>
    <name type="synonym">Setaria italica subsp. viridis</name>
    <dbReference type="NCBI Taxonomy" id="4556"/>
    <lineage>
        <taxon>Eukaryota</taxon>
        <taxon>Viridiplantae</taxon>
        <taxon>Streptophyta</taxon>
        <taxon>Embryophyta</taxon>
        <taxon>Tracheophyta</taxon>
        <taxon>Spermatophyta</taxon>
        <taxon>Magnoliopsida</taxon>
        <taxon>Liliopsida</taxon>
        <taxon>Poales</taxon>
        <taxon>Poaceae</taxon>
        <taxon>PACMAD clade</taxon>
        <taxon>Panicoideae</taxon>
        <taxon>Panicodae</taxon>
        <taxon>Paniceae</taxon>
        <taxon>Cenchrinae</taxon>
        <taxon>Setaria</taxon>
    </lineage>
</organism>
<protein>
    <submittedName>
        <fullName evidence="1">Uncharacterized protein</fullName>
    </submittedName>
</protein>